<evidence type="ECO:0000313" key="3">
    <source>
        <dbReference type="EMBL" id="CAE4567437.1"/>
    </source>
</evidence>
<feature type="transmembrane region" description="Helical" evidence="2">
    <location>
        <begin position="120"/>
        <end position="143"/>
    </location>
</feature>
<gene>
    <name evidence="3" type="ORF">AMON00008_LOCUS7056</name>
</gene>
<keyword evidence="2" id="KW-1133">Transmembrane helix</keyword>
<feature type="transmembrane region" description="Helical" evidence="2">
    <location>
        <begin position="155"/>
        <end position="179"/>
    </location>
</feature>
<protein>
    <submittedName>
        <fullName evidence="3">Uncharacterized protein</fullName>
    </submittedName>
</protein>
<accession>A0A7S4UZA3</accession>
<evidence type="ECO:0000256" key="2">
    <source>
        <dbReference type="SAM" id="Phobius"/>
    </source>
</evidence>
<dbReference type="AlphaFoldDB" id="A0A7S4UZA3"/>
<feature type="transmembrane region" description="Helical" evidence="2">
    <location>
        <begin position="388"/>
        <end position="408"/>
    </location>
</feature>
<name>A0A7S4UZA3_9DINO</name>
<dbReference type="EMBL" id="HBNR01010901">
    <property type="protein sequence ID" value="CAE4567437.1"/>
    <property type="molecule type" value="Transcribed_RNA"/>
</dbReference>
<reference evidence="3" key="1">
    <citation type="submission" date="2021-01" db="EMBL/GenBank/DDBJ databases">
        <authorList>
            <person name="Corre E."/>
            <person name="Pelletier E."/>
            <person name="Niang G."/>
            <person name="Scheremetjew M."/>
            <person name="Finn R."/>
            <person name="Kale V."/>
            <person name="Holt S."/>
            <person name="Cochrane G."/>
            <person name="Meng A."/>
            <person name="Brown T."/>
            <person name="Cohen L."/>
        </authorList>
    </citation>
    <scope>NUCLEOTIDE SEQUENCE</scope>
    <source>
        <strain evidence="3">CCMP3105</strain>
    </source>
</reference>
<proteinExistence type="predicted"/>
<keyword evidence="2" id="KW-0812">Transmembrane</keyword>
<keyword evidence="2" id="KW-0472">Membrane</keyword>
<evidence type="ECO:0000256" key="1">
    <source>
        <dbReference type="SAM" id="MobiDB-lite"/>
    </source>
</evidence>
<sequence>MAASASMGMECDPLQSESAESLLGVSYGSVSSPKLASSEAGGRSSREVADLPDLTERLKEAGIYGEYSAYRNRYMRWRKGGARGAVGELTASALAESGDPNRFEYWYPTASVFKWHFTSAYWIAIFYLLGAFLFTFANGMAFFNGPGGYLMLHWLNFIGSIFFGLAAYMAYLQLINMGAEEEGHRRYLFPNCEELSEHVVASSVIGTVSYFLGAVLFSVGAVCMFGTFESLTARVCLIALPNFLGSTGFFIGGISEVIHNRLFRGGATPADLVWWTTLANAAGDTMFFMGSLPDLFLAGTDSPFKDSWVSLNYSLGSFMFILSAILMLAMWRVNDFGLTLLKQLNLAIRATGYIGLARSVGAKATQEYIGLRIDLPEDKEYGDDDRRLSARGAMFIVIYTWFAFVGIVNTTSKHIWYESLEGTHLLQHFLDLGMQLFTLCVIGLVLVVHSVITELPDEEPYYFALMASRFALVYGAIVQTCIMVTFICGPWDPASVARALLP</sequence>
<feature type="transmembrane region" description="Helical" evidence="2">
    <location>
        <begin position="199"/>
        <end position="223"/>
    </location>
</feature>
<feature type="transmembrane region" description="Helical" evidence="2">
    <location>
        <begin position="235"/>
        <end position="254"/>
    </location>
</feature>
<feature type="transmembrane region" description="Helical" evidence="2">
    <location>
        <begin position="309"/>
        <end position="331"/>
    </location>
</feature>
<feature type="region of interest" description="Disordered" evidence="1">
    <location>
        <begin position="28"/>
        <end position="47"/>
    </location>
</feature>
<feature type="transmembrane region" description="Helical" evidence="2">
    <location>
        <begin position="274"/>
        <end position="297"/>
    </location>
</feature>
<feature type="transmembrane region" description="Helical" evidence="2">
    <location>
        <begin position="472"/>
        <end position="491"/>
    </location>
</feature>
<organism evidence="3">
    <name type="scientific">Alexandrium monilatum</name>
    <dbReference type="NCBI Taxonomy" id="311494"/>
    <lineage>
        <taxon>Eukaryota</taxon>
        <taxon>Sar</taxon>
        <taxon>Alveolata</taxon>
        <taxon>Dinophyceae</taxon>
        <taxon>Gonyaulacales</taxon>
        <taxon>Pyrocystaceae</taxon>
        <taxon>Alexandrium</taxon>
    </lineage>
</organism>
<feature type="transmembrane region" description="Helical" evidence="2">
    <location>
        <begin position="429"/>
        <end position="452"/>
    </location>
</feature>